<feature type="region of interest" description="Disordered" evidence="1">
    <location>
        <begin position="53"/>
        <end position="85"/>
    </location>
</feature>
<feature type="non-terminal residue" evidence="2">
    <location>
        <position position="1"/>
    </location>
</feature>
<reference evidence="2 3" key="1">
    <citation type="submission" date="2014-04" db="EMBL/GenBank/DDBJ databases">
        <title>Evolutionary Origins and Diversification of the Mycorrhizal Mutualists.</title>
        <authorList>
            <consortium name="DOE Joint Genome Institute"/>
            <consortium name="Mycorrhizal Genomics Consortium"/>
            <person name="Kohler A."/>
            <person name="Kuo A."/>
            <person name="Nagy L.G."/>
            <person name="Floudas D."/>
            <person name="Copeland A."/>
            <person name="Barry K.W."/>
            <person name="Cichocki N."/>
            <person name="Veneault-Fourrey C."/>
            <person name="LaButti K."/>
            <person name="Lindquist E.A."/>
            <person name="Lipzen A."/>
            <person name="Lundell T."/>
            <person name="Morin E."/>
            <person name="Murat C."/>
            <person name="Riley R."/>
            <person name="Ohm R."/>
            <person name="Sun H."/>
            <person name="Tunlid A."/>
            <person name="Henrissat B."/>
            <person name="Grigoriev I.V."/>
            <person name="Hibbett D.S."/>
            <person name="Martin F."/>
        </authorList>
    </citation>
    <scope>NUCLEOTIDE SEQUENCE [LARGE SCALE GENOMIC DNA]</scope>
    <source>
        <strain evidence="2 3">Koide BX008</strain>
    </source>
</reference>
<dbReference type="InParanoid" id="A0A0C2WDL2"/>
<dbReference type="AlphaFoldDB" id="A0A0C2WDL2"/>
<proteinExistence type="predicted"/>
<evidence type="ECO:0000313" key="2">
    <source>
        <dbReference type="EMBL" id="KIL54128.1"/>
    </source>
</evidence>
<feature type="non-terminal residue" evidence="2">
    <location>
        <position position="297"/>
    </location>
</feature>
<dbReference type="Proteomes" id="UP000054549">
    <property type="component" value="Unassembled WGS sequence"/>
</dbReference>
<organism evidence="2 3">
    <name type="scientific">Amanita muscaria (strain Koide BX008)</name>
    <dbReference type="NCBI Taxonomy" id="946122"/>
    <lineage>
        <taxon>Eukaryota</taxon>
        <taxon>Fungi</taxon>
        <taxon>Dikarya</taxon>
        <taxon>Basidiomycota</taxon>
        <taxon>Agaricomycotina</taxon>
        <taxon>Agaricomycetes</taxon>
        <taxon>Agaricomycetidae</taxon>
        <taxon>Agaricales</taxon>
        <taxon>Pluteineae</taxon>
        <taxon>Amanitaceae</taxon>
        <taxon>Amanita</taxon>
    </lineage>
</organism>
<dbReference type="OrthoDB" id="3259294at2759"/>
<keyword evidence="3" id="KW-1185">Reference proteome</keyword>
<sequence>DYIYRPTEIEDMCLYDWVRRCKRVKLKAANSSSKQELETNLDDDLYEGTINSNGYEDSCDELSDSSELGEDDENNEDEWPPRRTKAELKLPKNTHRFTDSHPLHSTHGTQVKSDNSKVVANFIGKPLPRCDHGDREYYCLTMLAFFKPWRDGLSLKERTSTWDDAFISHPFTGRQLQLIKNFNIKYECLDARDDYNAQRKKGLDGGFFQYGEEHKGDIDSFDPDVFVQTNTANDTEDTHDHEAVPLGKAELRRQREAGEIRSVMERTGWTDELHSCESKDSKPAYKPIMPQYMLSGS</sequence>
<dbReference type="HOGENOM" id="CLU_026214_1_0_1"/>
<dbReference type="EMBL" id="KN818926">
    <property type="protein sequence ID" value="KIL54128.1"/>
    <property type="molecule type" value="Genomic_DNA"/>
</dbReference>
<evidence type="ECO:0000256" key="1">
    <source>
        <dbReference type="SAM" id="MobiDB-lite"/>
    </source>
</evidence>
<feature type="compositionally biased region" description="Acidic residues" evidence="1">
    <location>
        <begin position="57"/>
        <end position="78"/>
    </location>
</feature>
<name>A0A0C2WDL2_AMAMK</name>
<gene>
    <name evidence="2" type="ORF">M378DRAFT_57442</name>
</gene>
<protein>
    <submittedName>
        <fullName evidence="2">Uncharacterized protein</fullName>
    </submittedName>
</protein>
<dbReference type="STRING" id="946122.A0A0C2WDL2"/>
<accession>A0A0C2WDL2</accession>
<evidence type="ECO:0000313" key="3">
    <source>
        <dbReference type="Proteomes" id="UP000054549"/>
    </source>
</evidence>